<keyword evidence="8" id="KW-0456">Lyase</keyword>
<dbReference type="EC" id="4.2.1.20" evidence="3"/>
<reference evidence="11" key="2">
    <citation type="submission" date="2020-03" db="EMBL/GenBank/DDBJ databases">
        <title>Walnut 2.0.</title>
        <authorList>
            <person name="Marrano A."/>
            <person name="Britton M."/>
            <person name="Zimin A.V."/>
            <person name="Zaini P.A."/>
            <person name="Workman R."/>
            <person name="Puiu D."/>
            <person name="Bianco L."/>
            <person name="Allen B.J."/>
            <person name="Troggio M."/>
            <person name="Leslie C.A."/>
            <person name="Timp W."/>
            <person name="Dendekar A."/>
            <person name="Salzberg S.L."/>
            <person name="Neale D.B."/>
        </authorList>
    </citation>
    <scope>NUCLEOTIDE SEQUENCE</scope>
    <source>
        <tissue evidence="11">Leaves</tissue>
    </source>
</reference>
<keyword evidence="6" id="KW-0663">Pyridoxal phosphate</keyword>
<evidence type="ECO:0000256" key="3">
    <source>
        <dbReference type="ARBA" id="ARBA00012043"/>
    </source>
</evidence>
<comment type="pathway">
    <text evidence="2">Amino-acid biosynthesis; L-tryptophan biosynthesis; L-tryptophan from chorismate: step 5/5.</text>
</comment>
<dbReference type="GO" id="GO:0004834">
    <property type="term" value="F:tryptophan synthase activity"/>
    <property type="evidence" value="ECO:0007669"/>
    <property type="project" value="UniProtKB-EC"/>
</dbReference>
<proteinExistence type="predicted"/>
<evidence type="ECO:0000256" key="8">
    <source>
        <dbReference type="ARBA" id="ARBA00023239"/>
    </source>
</evidence>
<comment type="caution">
    <text evidence="11">The sequence shown here is derived from an EMBL/GenBank/DDBJ whole genome shotgun (WGS) entry which is preliminary data.</text>
</comment>
<dbReference type="Proteomes" id="UP000619265">
    <property type="component" value="Unassembled WGS sequence"/>
</dbReference>
<keyword evidence="7" id="KW-0057">Aromatic amino acid biosynthesis</keyword>
<name>A0A834D1Z4_JUGRE</name>
<dbReference type="Gene3D" id="3.40.50.1100">
    <property type="match status" value="2"/>
</dbReference>
<evidence type="ECO:0000256" key="9">
    <source>
        <dbReference type="ARBA" id="ARBA00049047"/>
    </source>
</evidence>
<dbReference type="AlphaFoldDB" id="A0A834D1Z4"/>
<dbReference type="EMBL" id="LIHL02000004">
    <property type="protein sequence ID" value="KAF5472833.1"/>
    <property type="molecule type" value="Genomic_DNA"/>
</dbReference>
<keyword evidence="4" id="KW-0028">Amino-acid biosynthesis</keyword>
<comment type="cofactor">
    <cofactor evidence="1">
        <name>pyridoxal 5'-phosphate</name>
        <dbReference type="ChEBI" id="CHEBI:597326"/>
    </cofactor>
</comment>
<dbReference type="PANTHER" id="PTHR48077">
    <property type="entry name" value="TRYPTOPHAN SYNTHASE-RELATED"/>
    <property type="match status" value="1"/>
</dbReference>
<accession>A0A834D1Z4</accession>
<evidence type="ECO:0000313" key="11">
    <source>
        <dbReference type="EMBL" id="KAF5472833.1"/>
    </source>
</evidence>
<dbReference type="Pfam" id="PF00291">
    <property type="entry name" value="PALP"/>
    <property type="match status" value="1"/>
</dbReference>
<evidence type="ECO:0000313" key="12">
    <source>
        <dbReference type="Proteomes" id="UP000619265"/>
    </source>
</evidence>
<dbReference type="InterPro" id="IPR006653">
    <property type="entry name" value="Trp_synth_b_CS"/>
</dbReference>
<comment type="catalytic activity">
    <reaction evidence="9">
        <text>(1S,2R)-1-C-(indol-3-yl)glycerol 3-phosphate + L-serine = D-glyceraldehyde 3-phosphate + L-tryptophan + H2O</text>
        <dbReference type="Rhea" id="RHEA:10532"/>
        <dbReference type="ChEBI" id="CHEBI:15377"/>
        <dbReference type="ChEBI" id="CHEBI:33384"/>
        <dbReference type="ChEBI" id="CHEBI:57912"/>
        <dbReference type="ChEBI" id="CHEBI:58866"/>
        <dbReference type="ChEBI" id="CHEBI:59776"/>
        <dbReference type="EC" id="4.2.1.20"/>
    </reaction>
</comment>
<evidence type="ECO:0000256" key="6">
    <source>
        <dbReference type="ARBA" id="ARBA00022898"/>
    </source>
</evidence>
<feature type="domain" description="Tryptophan synthase beta chain-like PALP" evidence="10">
    <location>
        <begin position="70"/>
        <end position="278"/>
    </location>
</feature>
<protein>
    <recommendedName>
        <fullName evidence="3">tryptophan synthase</fullName>
        <ecNumber evidence="3">4.2.1.20</ecNumber>
    </recommendedName>
</protein>
<evidence type="ECO:0000256" key="7">
    <source>
        <dbReference type="ARBA" id="ARBA00023141"/>
    </source>
</evidence>
<feature type="non-terminal residue" evidence="11">
    <location>
        <position position="1"/>
    </location>
</feature>
<dbReference type="PANTHER" id="PTHR48077:SF4">
    <property type="entry name" value="TRYPTOPHAN SYNTHASE"/>
    <property type="match status" value="1"/>
</dbReference>
<evidence type="ECO:0000256" key="5">
    <source>
        <dbReference type="ARBA" id="ARBA00022822"/>
    </source>
</evidence>
<dbReference type="SUPFAM" id="SSF53686">
    <property type="entry name" value="Tryptophan synthase beta subunit-like PLP-dependent enzymes"/>
    <property type="match status" value="1"/>
</dbReference>
<dbReference type="InterPro" id="IPR001926">
    <property type="entry name" value="TrpB-like_PALP"/>
</dbReference>
<dbReference type="InterPro" id="IPR023026">
    <property type="entry name" value="Trp_synth_beta/beta-like"/>
</dbReference>
<dbReference type="InterPro" id="IPR036052">
    <property type="entry name" value="TrpB-like_PALP_sf"/>
</dbReference>
<organism evidence="11 12">
    <name type="scientific">Juglans regia</name>
    <name type="common">English walnut</name>
    <dbReference type="NCBI Taxonomy" id="51240"/>
    <lineage>
        <taxon>Eukaryota</taxon>
        <taxon>Viridiplantae</taxon>
        <taxon>Streptophyta</taxon>
        <taxon>Embryophyta</taxon>
        <taxon>Tracheophyta</taxon>
        <taxon>Spermatophyta</taxon>
        <taxon>Magnoliopsida</taxon>
        <taxon>eudicotyledons</taxon>
        <taxon>Gunneridae</taxon>
        <taxon>Pentapetalae</taxon>
        <taxon>rosids</taxon>
        <taxon>fabids</taxon>
        <taxon>Fagales</taxon>
        <taxon>Juglandaceae</taxon>
        <taxon>Juglans</taxon>
    </lineage>
</organism>
<gene>
    <name evidence="11" type="ORF">F2P56_009510</name>
</gene>
<evidence type="ECO:0000256" key="2">
    <source>
        <dbReference type="ARBA" id="ARBA00004733"/>
    </source>
</evidence>
<keyword evidence="5" id="KW-0822">Tryptophan biosynthesis</keyword>
<sequence>MPQVVETVDDEDHDEIRKVGRNNEGRFGRFGGKYVPEILMASLSELQSQFNFILSDPEFQLETALRDYVGRETPLYFAERLSNHYKNNKGEGPDIYLKREDLTHGGAHKINNAIAQAMIAKRMGRKRVVAATGAGQHGVATAAACAKLSLECTIFMGTKDMEKQSSNLLLMKLLGAQVKSVEGNFKEATSDAIREWVGDIETNYYLPGTVVGPHPCPSMVREFQSVIGKETRRQAMEKWGGKPDVLLACVGTGSNALGLFHEFIEDKDVRLIGVEGAGLGLESGRHSATLARGDVGVFHGAMSYLLQDEE</sequence>
<evidence type="ECO:0000259" key="10">
    <source>
        <dbReference type="Pfam" id="PF00291"/>
    </source>
</evidence>
<dbReference type="Gramene" id="Jr04_14520_p1">
    <property type="protein sequence ID" value="cds.Jr04_14520_p1"/>
    <property type="gene ID" value="Jr04_14520"/>
</dbReference>
<evidence type="ECO:0000256" key="4">
    <source>
        <dbReference type="ARBA" id="ARBA00022605"/>
    </source>
</evidence>
<dbReference type="PROSITE" id="PS00168">
    <property type="entry name" value="TRP_SYNTHASE_BETA"/>
    <property type="match status" value="1"/>
</dbReference>
<reference evidence="11" key="1">
    <citation type="submission" date="2015-10" db="EMBL/GenBank/DDBJ databases">
        <authorList>
            <person name="Martinez-Garcia P.J."/>
            <person name="Crepeau M.W."/>
            <person name="Puiu D."/>
            <person name="Gonzalez-Ibeas D."/>
            <person name="Whalen J."/>
            <person name="Stevens K."/>
            <person name="Paul R."/>
            <person name="Butterfield T."/>
            <person name="Britton M."/>
            <person name="Reagan R."/>
            <person name="Chakraborty S."/>
            <person name="Walawage S.L."/>
            <person name="Vasquez-Gross H.A."/>
            <person name="Cardeno C."/>
            <person name="Famula R."/>
            <person name="Pratt K."/>
            <person name="Kuruganti S."/>
            <person name="Aradhya M.K."/>
            <person name="Leslie C.A."/>
            <person name="Dandekar A.M."/>
            <person name="Salzberg S.L."/>
            <person name="Wegrzyn J.L."/>
            <person name="Langley C.H."/>
            <person name="Neale D.B."/>
        </authorList>
    </citation>
    <scope>NUCLEOTIDE SEQUENCE</scope>
    <source>
        <tissue evidence="11">Leaves</tissue>
    </source>
</reference>
<evidence type="ECO:0000256" key="1">
    <source>
        <dbReference type="ARBA" id="ARBA00001933"/>
    </source>
</evidence>